<dbReference type="RefSeq" id="WP_257313280.1">
    <property type="nucleotide sequence ID" value="NZ_JANFDG010000004.1"/>
</dbReference>
<evidence type="ECO:0000313" key="2">
    <source>
        <dbReference type="Proteomes" id="UP001595377"/>
    </source>
</evidence>
<name>A0ABV7DHI0_9HYPH</name>
<proteinExistence type="predicted"/>
<dbReference type="Proteomes" id="UP001595377">
    <property type="component" value="Unassembled WGS sequence"/>
</dbReference>
<comment type="caution">
    <text evidence="1">The sequence shown here is derived from an EMBL/GenBank/DDBJ whole genome shotgun (WGS) entry which is preliminary data.</text>
</comment>
<accession>A0ABV7DHI0</accession>
<reference evidence="2" key="1">
    <citation type="journal article" date="2019" name="Int. J. Syst. Evol. Microbiol.">
        <title>The Global Catalogue of Microorganisms (GCM) 10K type strain sequencing project: providing services to taxonomists for standard genome sequencing and annotation.</title>
        <authorList>
            <consortium name="The Broad Institute Genomics Platform"/>
            <consortium name="The Broad Institute Genome Sequencing Center for Infectious Disease"/>
            <person name="Wu L."/>
            <person name="Ma J."/>
        </authorList>
    </citation>
    <scope>NUCLEOTIDE SEQUENCE [LARGE SCALE GENOMIC DNA]</scope>
    <source>
        <strain evidence="2">KCTC 52677</strain>
    </source>
</reference>
<evidence type="ECO:0000313" key="1">
    <source>
        <dbReference type="EMBL" id="MFC3073790.1"/>
    </source>
</evidence>
<organism evidence="1 2">
    <name type="scientific">Shinella pollutisoli</name>
    <dbReference type="NCBI Taxonomy" id="2250594"/>
    <lineage>
        <taxon>Bacteria</taxon>
        <taxon>Pseudomonadati</taxon>
        <taxon>Pseudomonadota</taxon>
        <taxon>Alphaproteobacteria</taxon>
        <taxon>Hyphomicrobiales</taxon>
        <taxon>Rhizobiaceae</taxon>
        <taxon>Shinella</taxon>
    </lineage>
</organism>
<sequence>MEVLTQSEMNVLPDLGHRLRQLRWFRRAFASCVRALDGRYGLTTRVDEDVLARVFVDWVETIEQKKALARVDRADFIKFSGGLMLRELIKAHPATVELPARPSDDLPETVAFWPEGFLYTNFCISAVSAVHMQEVGEPLKLAGCVDDLRTWWSFRENTHEMPAYAVAFLDRFLGAEPNWTMPDLPEARAAMIEAAVHEGLIGGGAASRVQP</sequence>
<protein>
    <submittedName>
        <fullName evidence="1">Uncharacterized protein</fullName>
    </submittedName>
</protein>
<dbReference type="EMBL" id="JBHRSP010000017">
    <property type="protein sequence ID" value="MFC3073790.1"/>
    <property type="molecule type" value="Genomic_DNA"/>
</dbReference>
<gene>
    <name evidence="1" type="ORF">ACFOHH_11815</name>
</gene>
<keyword evidence="2" id="KW-1185">Reference proteome</keyword>